<feature type="region of interest" description="Disordered" evidence="1">
    <location>
        <begin position="1"/>
        <end position="41"/>
    </location>
</feature>
<name>A0A6A4NSR3_LUPAL</name>
<comment type="caution">
    <text evidence="2">The sequence shown here is derived from an EMBL/GenBank/DDBJ whole genome shotgun (WGS) entry which is preliminary data.</text>
</comment>
<proteinExistence type="predicted"/>
<evidence type="ECO:0000313" key="2">
    <source>
        <dbReference type="EMBL" id="KAE9592452.1"/>
    </source>
</evidence>
<sequence length="54" mass="6246">MSLNNKPRNSPNRIDDKVCNSSHKRRMDGDRDVNSKESKQDYKNSPLLCMFGFA</sequence>
<accession>A0A6A4NSR3</accession>
<dbReference type="AlphaFoldDB" id="A0A6A4NSR3"/>
<feature type="compositionally biased region" description="Basic and acidic residues" evidence="1">
    <location>
        <begin position="27"/>
        <end position="41"/>
    </location>
</feature>
<gene>
    <name evidence="2" type="ORF">Lalb_Chr19g0129431</name>
</gene>
<feature type="compositionally biased region" description="Polar residues" evidence="1">
    <location>
        <begin position="1"/>
        <end position="12"/>
    </location>
</feature>
<dbReference type="EMBL" id="WOCE01000019">
    <property type="protein sequence ID" value="KAE9592452.1"/>
    <property type="molecule type" value="Genomic_DNA"/>
</dbReference>
<evidence type="ECO:0000313" key="3">
    <source>
        <dbReference type="Proteomes" id="UP000447434"/>
    </source>
</evidence>
<dbReference type="Proteomes" id="UP000447434">
    <property type="component" value="Chromosome 19"/>
</dbReference>
<organism evidence="2 3">
    <name type="scientific">Lupinus albus</name>
    <name type="common">White lupine</name>
    <name type="synonym">Lupinus termis</name>
    <dbReference type="NCBI Taxonomy" id="3870"/>
    <lineage>
        <taxon>Eukaryota</taxon>
        <taxon>Viridiplantae</taxon>
        <taxon>Streptophyta</taxon>
        <taxon>Embryophyta</taxon>
        <taxon>Tracheophyta</taxon>
        <taxon>Spermatophyta</taxon>
        <taxon>Magnoliopsida</taxon>
        <taxon>eudicotyledons</taxon>
        <taxon>Gunneridae</taxon>
        <taxon>Pentapetalae</taxon>
        <taxon>rosids</taxon>
        <taxon>fabids</taxon>
        <taxon>Fabales</taxon>
        <taxon>Fabaceae</taxon>
        <taxon>Papilionoideae</taxon>
        <taxon>50 kb inversion clade</taxon>
        <taxon>genistoids sensu lato</taxon>
        <taxon>core genistoids</taxon>
        <taxon>Genisteae</taxon>
        <taxon>Lupinus</taxon>
    </lineage>
</organism>
<reference evidence="3" key="1">
    <citation type="journal article" date="2020" name="Nat. Commun.">
        <title>Genome sequence of the cluster root forming white lupin.</title>
        <authorList>
            <person name="Hufnagel B."/>
            <person name="Marques A."/>
            <person name="Soriano A."/>
            <person name="Marques L."/>
            <person name="Divol F."/>
            <person name="Doumas P."/>
            <person name="Sallet E."/>
            <person name="Mancinotti D."/>
            <person name="Carrere S."/>
            <person name="Marande W."/>
            <person name="Arribat S."/>
            <person name="Keller J."/>
            <person name="Huneau C."/>
            <person name="Blein T."/>
            <person name="Aime D."/>
            <person name="Laguerre M."/>
            <person name="Taylor J."/>
            <person name="Schubert V."/>
            <person name="Nelson M."/>
            <person name="Geu-Flores F."/>
            <person name="Crespi M."/>
            <person name="Gallardo-Guerrero K."/>
            <person name="Delaux P.-M."/>
            <person name="Salse J."/>
            <person name="Berges H."/>
            <person name="Guyot R."/>
            <person name="Gouzy J."/>
            <person name="Peret B."/>
        </authorList>
    </citation>
    <scope>NUCLEOTIDE SEQUENCE [LARGE SCALE GENOMIC DNA]</scope>
    <source>
        <strain evidence="3">cv. Amiga</strain>
    </source>
</reference>
<evidence type="ECO:0000256" key="1">
    <source>
        <dbReference type="SAM" id="MobiDB-lite"/>
    </source>
</evidence>
<protein>
    <submittedName>
        <fullName evidence="2">Uncharacterized protein</fullName>
    </submittedName>
</protein>
<keyword evidence="3" id="KW-1185">Reference proteome</keyword>